<evidence type="ECO:0000313" key="1">
    <source>
        <dbReference type="EMBL" id="MCO6160682.1"/>
    </source>
</evidence>
<keyword evidence="2" id="KW-1185">Reference proteome</keyword>
<reference evidence="1 2" key="1">
    <citation type="submission" date="2022-06" db="EMBL/GenBank/DDBJ databases">
        <title>Whole-genome of Asaia lannensis strain LMG 27011T.</title>
        <authorList>
            <person name="Sombolestani A."/>
        </authorList>
    </citation>
    <scope>NUCLEOTIDE SEQUENCE [LARGE SCALE GENOMIC DNA]</scope>
    <source>
        <strain evidence="1 2">NBRC 102526</strain>
    </source>
</reference>
<dbReference type="RefSeq" id="WP_252849740.1">
    <property type="nucleotide sequence ID" value="NZ_BAPW01000046.1"/>
</dbReference>
<proteinExistence type="predicted"/>
<name>A0ABT1CIJ9_9PROT</name>
<evidence type="ECO:0000313" key="2">
    <source>
        <dbReference type="Proteomes" id="UP001523401"/>
    </source>
</evidence>
<protein>
    <recommendedName>
        <fullName evidence="3">HEPN domain-containing protein</fullName>
    </recommendedName>
</protein>
<comment type="caution">
    <text evidence="1">The sequence shown here is derived from an EMBL/GenBank/DDBJ whole genome shotgun (WGS) entry which is preliminary data.</text>
</comment>
<gene>
    <name evidence="1" type="ORF">NF685_11635</name>
</gene>
<sequence>MEAECADDWERLAKDEIESARIMLAARKWKQVYQHGGIAIECALKCKIMRHLRLNRWPDRHERRDLWTHDLEDLFALFMNEAEVARLLAQADPPSHLCAWVIVKDWHIEMRYHNPDAFPEKMARGFLNAADGMGLIEWLLR</sequence>
<dbReference type="Proteomes" id="UP001523401">
    <property type="component" value="Unassembled WGS sequence"/>
</dbReference>
<evidence type="ECO:0008006" key="3">
    <source>
        <dbReference type="Google" id="ProtNLM"/>
    </source>
</evidence>
<organism evidence="1 2">
    <name type="scientific">Asaia lannensis NBRC 102526</name>
    <dbReference type="NCBI Taxonomy" id="1307926"/>
    <lineage>
        <taxon>Bacteria</taxon>
        <taxon>Pseudomonadati</taxon>
        <taxon>Pseudomonadota</taxon>
        <taxon>Alphaproteobacteria</taxon>
        <taxon>Acetobacterales</taxon>
        <taxon>Acetobacteraceae</taxon>
        <taxon>Asaia</taxon>
    </lineage>
</organism>
<accession>A0ABT1CIJ9</accession>
<dbReference type="Gene3D" id="1.20.120.330">
    <property type="entry name" value="Nucleotidyltransferases domain 2"/>
    <property type="match status" value="1"/>
</dbReference>
<dbReference type="EMBL" id="JAMXQU010000009">
    <property type="protein sequence ID" value="MCO6160682.1"/>
    <property type="molecule type" value="Genomic_DNA"/>
</dbReference>